<proteinExistence type="predicted"/>
<feature type="non-terminal residue" evidence="1">
    <location>
        <position position="1175"/>
    </location>
</feature>
<evidence type="ECO:0000313" key="1">
    <source>
        <dbReference type="EMBL" id="KAI0028937.1"/>
    </source>
</evidence>
<dbReference type="Proteomes" id="UP000814128">
    <property type="component" value="Unassembled WGS sequence"/>
</dbReference>
<sequence length="1175" mass="128746">MSDGTSLRQAWYNALDDAQTAFRRHLQSSASPDWKRVPLPADSGTRTKGKARSVLPELSDVIVHRKAGKGEDVAWRVVLEVPTSSEDAVSLDAWKSVLAIPELRKEWDPAVENAQLIEMFDPSTRVAKTMFTLGWPASPRDAVTIARTFNDASTLIDVSTSLPRSPDEPAYLRPTPPYVRSQVRLFAWCIQRISPAPNAVDDEVSVRTFVPPRLRVTCFWQHDLRALWNFGTNSSMAQQLASMMLGLFKTVLKRRSRVPVLTGYGNGVTIERSRFDVDRESLTLDYAIIPEDDEFHGRSPKGNTGLEDLHALREHRRLTRSVEFSIPITEGWDIQISTLASSTQVAQLPWTARAYRHGNFPEPSTSTTEDLHANRQDVTFLVSHTSLPDDHSILKVRIVIELSGPSSGLRLNGIPHPVDIVEERTPMSYFMSEEMLQDATSTADMSFRTQSSAATSNTIGTTSSGSITPVRPTIHRTLTGRSAAMDKSILSRVRRSYIYFSSLLQEPEAKWKRTTEAKGVSVTQLDSIDPTLVVYRAEATFVGVGLWDLYAAITSPGARSYWDKQHEDAVLLEDVNELTELWHHKLKPAWPVSARDAILLRTVYKSPTTLHVFSFSADDPNLFPGIPSPDQQTIRMQVDLQGFAIESLSPTTTQLVLLEQSDPKGWTNKTSIPQQMITALSGVGDFTIRCGGPPTATRLAGGKVNDVRYDHERGQFRIEYEVSASRRPCADEGDAGPPTSANPLVELELRCDIDTWAASLDIVVDPPPQSISCFRRHRLSSGGGGVWLTLTHDAVLAGDERLMALVRRAPGRERGAVMVNGARVAVDVEELPEAELKSLAKQKRVKPVRIPLDQPPVLGVIRRRKAEWTEEEGSGFDAPTKPPGVDKEKSASPAPINTGSTWASAPRFPSPLSRYFTFAVSQATTTTQQAVAALSPPASEAEEAFASPKPAMQYALEALSYVRDLYARPADGWTAVGGNNNNNNNKGIAVLRRLDAALSTAVPIHRGEKVIEGVSAEEAAAAVQNYELRTQWDERFSRADVLETFGAGAHTAFVVGKSAFPFRDRGFLLATLCARTAEADGERSAIFVVSASVHPACAARFAAGRYNPYGLPIGRMLVDAWVLETLDPYGPETHAIPSARCTRLVAADYAGALPAAVNALANAALVRGVLALDAF</sequence>
<gene>
    <name evidence="1" type="ORF">K488DRAFT_89263</name>
</gene>
<evidence type="ECO:0000313" key="2">
    <source>
        <dbReference type="Proteomes" id="UP000814128"/>
    </source>
</evidence>
<name>A0ACB8QB61_9AGAM</name>
<accession>A0ACB8QB61</accession>
<organism evidence="1 2">
    <name type="scientific">Vararia minispora EC-137</name>
    <dbReference type="NCBI Taxonomy" id="1314806"/>
    <lineage>
        <taxon>Eukaryota</taxon>
        <taxon>Fungi</taxon>
        <taxon>Dikarya</taxon>
        <taxon>Basidiomycota</taxon>
        <taxon>Agaricomycotina</taxon>
        <taxon>Agaricomycetes</taxon>
        <taxon>Russulales</taxon>
        <taxon>Lachnocladiaceae</taxon>
        <taxon>Vararia</taxon>
    </lineage>
</organism>
<reference evidence="1" key="2">
    <citation type="journal article" date="2022" name="New Phytol.">
        <title>Evolutionary transition to the ectomycorrhizal habit in the genomes of a hyperdiverse lineage of mushroom-forming fungi.</title>
        <authorList>
            <person name="Looney B."/>
            <person name="Miyauchi S."/>
            <person name="Morin E."/>
            <person name="Drula E."/>
            <person name="Courty P.E."/>
            <person name="Kohler A."/>
            <person name="Kuo A."/>
            <person name="LaButti K."/>
            <person name="Pangilinan J."/>
            <person name="Lipzen A."/>
            <person name="Riley R."/>
            <person name="Andreopoulos W."/>
            <person name="He G."/>
            <person name="Johnson J."/>
            <person name="Nolan M."/>
            <person name="Tritt A."/>
            <person name="Barry K.W."/>
            <person name="Grigoriev I.V."/>
            <person name="Nagy L.G."/>
            <person name="Hibbett D."/>
            <person name="Henrissat B."/>
            <person name="Matheny P.B."/>
            <person name="Labbe J."/>
            <person name="Martin F.M."/>
        </authorList>
    </citation>
    <scope>NUCLEOTIDE SEQUENCE</scope>
    <source>
        <strain evidence="1">EC-137</strain>
    </source>
</reference>
<comment type="caution">
    <text evidence="1">The sequence shown here is derived from an EMBL/GenBank/DDBJ whole genome shotgun (WGS) entry which is preliminary data.</text>
</comment>
<keyword evidence="2" id="KW-1185">Reference proteome</keyword>
<reference evidence="1" key="1">
    <citation type="submission" date="2021-02" db="EMBL/GenBank/DDBJ databases">
        <authorList>
            <consortium name="DOE Joint Genome Institute"/>
            <person name="Ahrendt S."/>
            <person name="Looney B.P."/>
            <person name="Miyauchi S."/>
            <person name="Morin E."/>
            <person name="Drula E."/>
            <person name="Courty P.E."/>
            <person name="Chicoki N."/>
            <person name="Fauchery L."/>
            <person name="Kohler A."/>
            <person name="Kuo A."/>
            <person name="Labutti K."/>
            <person name="Pangilinan J."/>
            <person name="Lipzen A."/>
            <person name="Riley R."/>
            <person name="Andreopoulos W."/>
            <person name="He G."/>
            <person name="Johnson J."/>
            <person name="Barry K.W."/>
            <person name="Grigoriev I.V."/>
            <person name="Nagy L."/>
            <person name="Hibbett D."/>
            <person name="Henrissat B."/>
            <person name="Matheny P.B."/>
            <person name="Labbe J."/>
            <person name="Martin F."/>
        </authorList>
    </citation>
    <scope>NUCLEOTIDE SEQUENCE</scope>
    <source>
        <strain evidence="1">EC-137</strain>
    </source>
</reference>
<protein>
    <submittedName>
        <fullName evidence="1">Uncharacterized protein</fullName>
    </submittedName>
</protein>
<dbReference type="EMBL" id="MU273712">
    <property type="protein sequence ID" value="KAI0028937.1"/>
    <property type="molecule type" value="Genomic_DNA"/>
</dbReference>